<reference evidence="2" key="1">
    <citation type="submission" date="2019-03" db="EMBL/GenBank/DDBJ databases">
        <title>Single cell metagenomics reveals metabolic interactions within the superorganism composed of flagellate Streblomastix strix and complex community of Bacteroidetes bacteria on its surface.</title>
        <authorList>
            <person name="Treitli S.C."/>
            <person name="Kolisko M."/>
            <person name="Husnik F."/>
            <person name="Keeling P."/>
            <person name="Hampl V."/>
        </authorList>
    </citation>
    <scope>NUCLEOTIDE SEQUENCE</scope>
    <source>
        <strain evidence="2">STM</strain>
    </source>
</reference>
<accession>A0A5J4R5N3</accession>
<feature type="transmembrane region" description="Helical" evidence="1">
    <location>
        <begin position="29"/>
        <end position="46"/>
    </location>
</feature>
<sequence length="73" mass="8544">MLKIYCISLCMWPLFSTISSVVAGRVMEFYGVVTIILYPLLTYIIKPVQYSKILILLMGLYIFILFSRRLLFL</sequence>
<gene>
    <name evidence="2" type="ORF">EZS27_021850</name>
</gene>
<dbReference type="AlphaFoldDB" id="A0A5J4R5N3"/>
<name>A0A5J4R5N3_9ZZZZ</name>
<keyword evidence="1" id="KW-0812">Transmembrane</keyword>
<proteinExistence type="predicted"/>
<comment type="caution">
    <text evidence="2">The sequence shown here is derived from an EMBL/GenBank/DDBJ whole genome shotgun (WGS) entry which is preliminary data.</text>
</comment>
<protein>
    <submittedName>
        <fullName evidence="2">Uncharacterized protein</fullName>
    </submittedName>
</protein>
<dbReference type="EMBL" id="SNRY01001665">
    <property type="protein sequence ID" value="KAA6329326.1"/>
    <property type="molecule type" value="Genomic_DNA"/>
</dbReference>
<feature type="transmembrane region" description="Helical" evidence="1">
    <location>
        <begin position="53"/>
        <end position="71"/>
    </location>
</feature>
<keyword evidence="1" id="KW-0472">Membrane</keyword>
<organism evidence="2">
    <name type="scientific">termite gut metagenome</name>
    <dbReference type="NCBI Taxonomy" id="433724"/>
    <lineage>
        <taxon>unclassified sequences</taxon>
        <taxon>metagenomes</taxon>
        <taxon>organismal metagenomes</taxon>
    </lineage>
</organism>
<keyword evidence="1" id="KW-1133">Transmembrane helix</keyword>
<evidence type="ECO:0000313" key="2">
    <source>
        <dbReference type="EMBL" id="KAA6329326.1"/>
    </source>
</evidence>
<evidence type="ECO:0000256" key="1">
    <source>
        <dbReference type="SAM" id="Phobius"/>
    </source>
</evidence>